<organism evidence="11 12">
    <name type="scientific">Denticeps clupeoides</name>
    <name type="common">denticle herring</name>
    <dbReference type="NCBI Taxonomy" id="299321"/>
    <lineage>
        <taxon>Eukaryota</taxon>
        <taxon>Metazoa</taxon>
        <taxon>Chordata</taxon>
        <taxon>Craniata</taxon>
        <taxon>Vertebrata</taxon>
        <taxon>Euteleostomi</taxon>
        <taxon>Actinopterygii</taxon>
        <taxon>Neopterygii</taxon>
        <taxon>Teleostei</taxon>
        <taxon>Clupei</taxon>
        <taxon>Clupeiformes</taxon>
        <taxon>Denticipitoidei</taxon>
        <taxon>Denticipitidae</taxon>
        <taxon>Denticeps</taxon>
    </lineage>
</organism>
<reference evidence="11" key="3">
    <citation type="submission" date="2025-09" db="UniProtKB">
        <authorList>
            <consortium name="Ensembl"/>
        </authorList>
    </citation>
    <scope>IDENTIFICATION</scope>
</reference>
<dbReference type="InterPro" id="IPR001841">
    <property type="entry name" value="Znf_RING"/>
</dbReference>
<dbReference type="SMART" id="SM00589">
    <property type="entry name" value="PRY"/>
    <property type="match status" value="1"/>
</dbReference>
<dbReference type="Gene3D" id="2.60.120.920">
    <property type="match status" value="1"/>
</dbReference>
<gene>
    <name evidence="11" type="primary">LOC114794074</name>
</gene>
<dbReference type="InterPro" id="IPR000315">
    <property type="entry name" value="Znf_B-box"/>
</dbReference>
<dbReference type="PROSITE" id="PS50119">
    <property type="entry name" value="ZF_BBOX"/>
    <property type="match status" value="1"/>
</dbReference>
<dbReference type="SUPFAM" id="SSF57850">
    <property type="entry name" value="RING/U-box"/>
    <property type="match status" value="1"/>
</dbReference>
<dbReference type="PANTHER" id="PTHR24103">
    <property type="entry name" value="E3 UBIQUITIN-PROTEIN LIGASE TRIM"/>
    <property type="match status" value="1"/>
</dbReference>
<evidence type="ECO:0000256" key="3">
    <source>
        <dbReference type="ARBA" id="ARBA00022490"/>
    </source>
</evidence>
<dbReference type="SMART" id="SM00184">
    <property type="entry name" value="RING"/>
    <property type="match status" value="1"/>
</dbReference>
<dbReference type="PROSITE" id="PS50188">
    <property type="entry name" value="B302_SPRY"/>
    <property type="match status" value="1"/>
</dbReference>
<dbReference type="SUPFAM" id="SSF49899">
    <property type="entry name" value="Concanavalin A-like lectins/glucanases"/>
    <property type="match status" value="1"/>
</dbReference>
<dbReference type="GeneTree" id="ENSGT00970000193390"/>
<dbReference type="GO" id="GO:0008270">
    <property type="term" value="F:zinc ion binding"/>
    <property type="evidence" value="ECO:0007669"/>
    <property type="project" value="UniProtKB-KW"/>
</dbReference>
<dbReference type="SMART" id="SM00449">
    <property type="entry name" value="SPRY"/>
    <property type="match status" value="1"/>
</dbReference>
<dbReference type="GeneID" id="114794074"/>
<feature type="domain" description="B box-type" evidence="9">
    <location>
        <begin position="84"/>
        <end position="124"/>
    </location>
</feature>
<dbReference type="FunFam" id="2.60.120.920:FF:000004">
    <property type="entry name" value="Butyrophilin subfamily 1 member A1"/>
    <property type="match status" value="1"/>
</dbReference>
<dbReference type="GO" id="GO:0005737">
    <property type="term" value="C:cytoplasm"/>
    <property type="evidence" value="ECO:0007669"/>
    <property type="project" value="UniProtKB-SubCell"/>
</dbReference>
<evidence type="ECO:0000313" key="12">
    <source>
        <dbReference type="Proteomes" id="UP000694580"/>
    </source>
</evidence>
<dbReference type="RefSeq" id="XP_028842204.1">
    <property type="nucleotide sequence ID" value="XM_028986371.1"/>
</dbReference>
<dbReference type="AlphaFoldDB" id="A0AAY4BP85"/>
<dbReference type="Gene3D" id="3.30.160.60">
    <property type="entry name" value="Classic Zinc Finger"/>
    <property type="match status" value="1"/>
</dbReference>
<reference evidence="11 12" key="1">
    <citation type="submission" date="2020-06" db="EMBL/GenBank/DDBJ databases">
        <authorList>
            <consortium name="Wellcome Sanger Institute Data Sharing"/>
        </authorList>
    </citation>
    <scope>NUCLEOTIDE SEQUENCE [LARGE SCALE GENOMIC DNA]</scope>
</reference>
<name>A0AAY4BP85_9TELE</name>
<dbReference type="Gene3D" id="3.30.40.10">
    <property type="entry name" value="Zinc/RING finger domain, C3HC4 (zinc finger)"/>
    <property type="match status" value="1"/>
</dbReference>
<evidence type="ECO:0008006" key="13">
    <source>
        <dbReference type="Google" id="ProtNLM"/>
    </source>
</evidence>
<feature type="domain" description="RING-type" evidence="8">
    <location>
        <begin position="13"/>
        <end position="53"/>
    </location>
</feature>
<evidence type="ECO:0000259" key="8">
    <source>
        <dbReference type="PROSITE" id="PS50089"/>
    </source>
</evidence>
<keyword evidence="5 7" id="KW-0863">Zinc-finger</keyword>
<dbReference type="RefSeq" id="XP_028842205.1">
    <property type="nucleotide sequence ID" value="XM_028986372.1"/>
</dbReference>
<evidence type="ECO:0000256" key="2">
    <source>
        <dbReference type="ARBA" id="ARBA00008518"/>
    </source>
</evidence>
<proteinExistence type="inferred from homology"/>
<dbReference type="SMART" id="SM00336">
    <property type="entry name" value="BBOX"/>
    <property type="match status" value="1"/>
</dbReference>
<dbReference type="PRINTS" id="PR01407">
    <property type="entry name" value="BUTYPHLNCDUF"/>
</dbReference>
<evidence type="ECO:0000256" key="5">
    <source>
        <dbReference type="ARBA" id="ARBA00022771"/>
    </source>
</evidence>
<evidence type="ECO:0000259" key="10">
    <source>
        <dbReference type="PROSITE" id="PS50188"/>
    </source>
</evidence>
<evidence type="ECO:0000259" key="9">
    <source>
        <dbReference type="PROSITE" id="PS50119"/>
    </source>
</evidence>
<keyword evidence="3" id="KW-0963">Cytoplasm</keyword>
<dbReference type="InterPro" id="IPR043136">
    <property type="entry name" value="B30.2/SPRY_sf"/>
</dbReference>
<dbReference type="InterPro" id="IPR003879">
    <property type="entry name" value="Butyrophylin_SPRY"/>
</dbReference>
<dbReference type="InterPro" id="IPR017907">
    <property type="entry name" value="Znf_RING_CS"/>
</dbReference>
<evidence type="ECO:0000256" key="1">
    <source>
        <dbReference type="ARBA" id="ARBA00004496"/>
    </source>
</evidence>
<dbReference type="SUPFAM" id="SSF57845">
    <property type="entry name" value="B-box zinc-binding domain"/>
    <property type="match status" value="1"/>
</dbReference>
<comment type="subcellular location">
    <subcellularLocation>
        <location evidence="1">Cytoplasm</location>
    </subcellularLocation>
</comment>
<dbReference type="PROSITE" id="PS00518">
    <property type="entry name" value="ZF_RING_1"/>
    <property type="match status" value="1"/>
</dbReference>
<reference evidence="11" key="2">
    <citation type="submission" date="2025-08" db="UniProtKB">
        <authorList>
            <consortium name="Ensembl"/>
        </authorList>
    </citation>
    <scope>IDENTIFICATION</scope>
</reference>
<feature type="domain" description="B30.2/SPRY" evidence="10">
    <location>
        <begin position="271"/>
        <end position="460"/>
    </location>
</feature>
<accession>A0AAY4BP85</accession>
<dbReference type="InterPro" id="IPR050143">
    <property type="entry name" value="TRIM/RBCC"/>
</dbReference>
<evidence type="ECO:0000256" key="7">
    <source>
        <dbReference type="PROSITE-ProRule" id="PRU00024"/>
    </source>
</evidence>
<dbReference type="CDD" id="cd12893">
    <property type="entry name" value="SPRY_PRY_TRIM35"/>
    <property type="match status" value="1"/>
</dbReference>
<dbReference type="Proteomes" id="UP000694580">
    <property type="component" value="Chromosome 7"/>
</dbReference>
<dbReference type="InterPro" id="IPR013083">
    <property type="entry name" value="Znf_RING/FYVE/PHD"/>
</dbReference>
<evidence type="ECO:0000313" key="11">
    <source>
        <dbReference type="Ensembl" id="ENSDCDP00010022799.1"/>
    </source>
</evidence>
<keyword evidence="12" id="KW-1185">Reference proteome</keyword>
<sequence>MAAKILPEDDLHCSVCCDIFKEPVVLSCSHSFCQGCLQDYWKENLCKPCPLCRCKSLVEKPPINLALRNLCEAYCRSQGESSAPRQPLCKLHNEKLKLFCLDERYPVCVDCLTKEHKGHKFCSTEEAVHLHKEQLGKALKPLNARLEILTKSKEACVQTAKHCTSQCQVTEDLMKNEFRKLHQFLVDEEAHMIAELREEERKKTELLKMRTEEIEGMIKALSDTINLIEQEMKTDDLTFLMKYPIIAKMAEFTKEDPEHPSGVLIDVTKYMGNLNCNVWKKMLGLVQYSPVILDPNTAHPMLKLSSDLTSLVLSETQPLPDNPERFDTYLQVLGSEGFDSGKHFWEVEVAGSRSWLLGVVKESAKRKGVLSPLSPANGLWCIWFREGSYIAVTFPETQLLVRKKLKRVRVVLEWNRGEVSFTDPSDESLIYKFRHKLSEKVFPVFSTGAEIPLRLIPQKVSISL</sequence>
<dbReference type="Pfam" id="PF00622">
    <property type="entry name" value="SPRY"/>
    <property type="match status" value="1"/>
</dbReference>
<dbReference type="Pfam" id="PF00643">
    <property type="entry name" value="zf-B_box"/>
    <property type="match status" value="1"/>
</dbReference>
<dbReference type="Pfam" id="PF00097">
    <property type="entry name" value="zf-C3HC4"/>
    <property type="match status" value="1"/>
</dbReference>
<keyword evidence="4" id="KW-0479">Metal-binding</keyword>
<dbReference type="InterPro" id="IPR013320">
    <property type="entry name" value="ConA-like_dom_sf"/>
</dbReference>
<dbReference type="PROSITE" id="PS50089">
    <property type="entry name" value="ZF_RING_2"/>
    <property type="match status" value="1"/>
</dbReference>
<evidence type="ECO:0000256" key="6">
    <source>
        <dbReference type="ARBA" id="ARBA00022833"/>
    </source>
</evidence>
<dbReference type="InterPro" id="IPR018957">
    <property type="entry name" value="Znf_C3HC4_RING-type"/>
</dbReference>
<dbReference type="Pfam" id="PF13765">
    <property type="entry name" value="PRY"/>
    <property type="match status" value="1"/>
</dbReference>
<protein>
    <recommendedName>
        <fullName evidence="13">Zinc-binding protein A33-like</fullName>
    </recommendedName>
</protein>
<dbReference type="InterPro" id="IPR006574">
    <property type="entry name" value="PRY"/>
</dbReference>
<evidence type="ECO:0000256" key="4">
    <source>
        <dbReference type="ARBA" id="ARBA00022723"/>
    </source>
</evidence>
<keyword evidence="6" id="KW-0862">Zinc</keyword>
<dbReference type="Ensembl" id="ENSDCDT00010027289.1">
    <property type="protein sequence ID" value="ENSDCDP00010022799.1"/>
    <property type="gene ID" value="ENSDCDG00010013520.1"/>
</dbReference>
<dbReference type="InterPro" id="IPR001870">
    <property type="entry name" value="B30.2/SPRY"/>
</dbReference>
<dbReference type="InterPro" id="IPR003877">
    <property type="entry name" value="SPRY_dom"/>
</dbReference>
<comment type="similarity">
    <text evidence="2">Belongs to the TRIM/RBCC family.</text>
</comment>